<evidence type="ECO:0000313" key="2">
    <source>
        <dbReference type="Proteomes" id="UP000190037"/>
    </source>
</evidence>
<protein>
    <submittedName>
        <fullName evidence="1">Uncharacterized protein</fullName>
    </submittedName>
</protein>
<comment type="caution">
    <text evidence="1">The sequence shown here is derived from an EMBL/GenBank/DDBJ whole genome shotgun (WGS) entry which is preliminary data.</text>
</comment>
<dbReference type="OrthoDB" id="4250639at2"/>
<dbReference type="EMBL" id="MWQN01000002">
    <property type="protein sequence ID" value="OPC79463.1"/>
    <property type="molecule type" value="Genomic_DNA"/>
</dbReference>
<dbReference type="Proteomes" id="UP000190037">
    <property type="component" value="Unassembled WGS sequence"/>
</dbReference>
<proteinExistence type="predicted"/>
<gene>
    <name evidence="1" type="ORF">B4N89_32950</name>
</gene>
<dbReference type="AlphaFoldDB" id="A0A1T3NRB5"/>
<name>A0A1T3NRB5_9ACTN</name>
<sequence length="117" mass="13164">MERGRDSAFPGRPWRSVRRFDLRYSARILAEADRGGRRPRPQRIVRRVDVYAWGRYNASHGGIGVAASLAERRERARLRAGVVLMRALVNAGGLDVAAAESVDVPAARHRRNELYQA</sequence>
<organism evidence="1 2">
    <name type="scientific">Embleya scabrispora</name>
    <dbReference type="NCBI Taxonomy" id="159449"/>
    <lineage>
        <taxon>Bacteria</taxon>
        <taxon>Bacillati</taxon>
        <taxon>Actinomycetota</taxon>
        <taxon>Actinomycetes</taxon>
        <taxon>Kitasatosporales</taxon>
        <taxon>Streptomycetaceae</taxon>
        <taxon>Embleya</taxon>
    </lineage>
</organism>
<accession>A0A1T3NRB5</accession>
<reference evidence="1 2" key="1">
    <citation type="submission" date="2017-03" db="EMBL/GenBank/DDBJ databases">
        <title>Draft genome sequence of Streptomyces scabrisporus NF3, endophyte isolated from Amphipterygium adstringens.</title>
        <authorList>
            <person name="Vazquez M."/>
            <person name="Ceapa C.D."/>
            <person name="Rodriguez Luna D."/>
            <person name="Sanchez Esquivel S."/>
        </authorList>
    </citation>
    <scope>NUCLEOTIDE SEQUENCE [LARGE SCALE GENOMIC DNA]</scope>
    <source>
        <strain evidence="1 2">NF3</strain>
    </source>
</reference>
<evidence type="ECO:0000313" key="1">
    <source>
        <dbReference type="EMBL" id="OPC79463.1"/>
    </source>
</evidence>
<keyword evidence="2" id="KW-1185">Reference proteome</keyword>